<keyword evidence="1" id="KW-0175">Coiled coil</keyword>
<dbReference type="PANTHER" id="PTHR35249:SF2">
    <property type="entry name" value="DYNEIN REGULATORY COMPLEX SUBUNIT 7"/>
    <property type="match status" value="1"/>
</dbReference>
<feature type="coiled-coil region" evidence="1">
    <location>
        <begin position="195"/>
        <end position="222"/>
    </location>
</feature>
<dbReference type="GO" id="GO:0030317">
    <property type="term" value="P:flagellated sperm motility"/>
    <property type="evidence" value="ECO:0007669"/>
    <property type="project" value="TreeGrafter"/>
</dbReference>
<feature type="domain" description="CEP76/DRC7 peptidase-like" evidence="3">
    <location>
        <begin position="237"/>
        <end position="309"/>
    </location>
</feature>
<evidence type="ECO:0000256" key="2">
    <source>
        <dbReference type="SAM" id="MobiDB-lite"/>
    </source>
</evidence>
<organism evidence="5 6">
    <name type="scientific">Rotaria magnacalcarata</name>
    <dbReference type="NCBI Taxonomy" id="392030"/>
    <lineage>
        <taxon>Eukaryota</taxon>
        <taxon>Metazoa</taxon>
        <taxon>Spiralia</taxon>
        <taxon>Gnathifera</taxon>
        <taxon>Rotifera</taxon>
        <taxon>Eurotatoria</taxon>
        <taxon>Bdelloidea</taxon>
        <taxon>Philodinida</taxon>
        <taxon>Philodinidae</taxon>
        <taxon>Rotaria</taxon>
    </lineage>
</organism>
<evidence type="ECO:0000313" key="5">
    <source>
        <dbReference type="EMBL" id="CAF3956537.1"/>
    </source>
</evidence>
<evidence type="ECO:0000256" key="1">
    <source>
        <dbReference type="SAM" id="Coils"/>
    </source>
</evidence>
<comment type="caution">
    <text evidence="5">The sequence shown here is derived from an EMBL/GenBank/DDBJ whole genome shotgun (WGS) entry which is preliminary data.</text>
</comment>
<evidence type="ECO:0000259" key="4">
    <source>
        <dbReference type="Pfam" id="PF24667"/>
    </source>
</evidence>
<proteinExistence type="predicted"/>
<dbReference type="Pfam" id="PF24656">
    <property type="entry name" value="CEPT76_peptidase"/>
    <property type="match status" value="1"/>
</dbReference>
<dbReference type="InterPro" id="IPR033551">
    <property type="entry name" value="DRC7/lobo"/>
</dbReference>
<dbReference type="Proteomes" id="UP000676336">
    <property type="component" value="Unassembled WGS sequence"/>
</dbReference>
<feature type="non-terminal residue" evidence="5">
    <location>
        <position position="1"/>
    </location>
</feature>
<name>A0A8S2MGD2_9BILA</name>
<dbReference type="AlphaFoldDB" id="A0A8S2MGD2"/>
<feature type="compositionally biased region" description="Polar residues" evidence="2">
    <location>
        <begin position="7"/>
        <end position="21"/>
    </location>
</feature>
<sequence length="668" mass="78889">MADQEVSENPPTSNENESSGVTDEDGQEHPNLNEESSDFQTITSGEQQAEAVPVKPKLQPIIAPDMFPPPIVTCNNPEDYAESYKKNSTKEDLILTFVENFRHQYHYIYRDRKPIFLNPLNECGVVKFVCTTIQPTMLSFSSLFQWSSAAEFIADHLNYELLEPAHEIEHIERSKTQNKKYTVKPPKDLTSKYDVYMHQRRLDQIQADKDRLQEEENKRIAEIEKPLPDPLFGIRVHSWVLVLAGKREVPEAFFIEPTTGYAKATNDSEYLGIESVWNHQNLWVNMQDCSNGCESLQFDLNDQARWEFMFTYSTNLRGTVTTTLNTLSGSAMLDEEEEKPTVEATQKNIELPPSWVCPLNITAKDFEKRYPNSRKTYFYKKTRVEKYAPYNMKDGIVLKVAEFADYDFKELIYVTQRYDHRHDKLELREHDVRTNMVYEHYLPGRTDHLKEHTYGFGPEFERTMLYYDKARLDGLERRHETVLELTDYFVNRDDFLEYRKAVFEPRPKKFGPADKDTQRPIISITERYDRNLTLSANDDVRELLYAIKENKFIITYHRDSHHITPSTRTFCKPASWNDKAFTIQWNEDLQDTYQADEEFKQMSKRDLYYKMIKLIEQEEEVIKRVRKAEDETRDLQSRRQQEELSSDLEISVYDIDRNDKSKIYRKLL</sequence>
<accession>A0A8S2MGD2</accession>
<gene>
    <name evidence="5" type="ORF">SMN809_LOCUS9550</name>
</gene>
<feature type="region of interest" description="Disordered" evidence="2">
    <location>
        <begin position="1"/>
        <end position="54"/>
    </location>
</feature>
<dbReference type="InterPro" id="IPR056290">
    <property type="entry name" value="CEPT76/DRC7_peptidase-like_dom"/>
</dbReference>
<evidence type="ECO:0008006" key="7">
    <source>
        <dbReference type="Google" id="ProtNLM"/>
    </source>
</evidence>
<feature type="coiled-coil region" evidence="1">
    <location>
        <begin position="611"/>
        <end position="645"/>
    </location>
</feature>
<feature type="domain" description="Dynein regulatory complex subunit 7 MORN" evidence="4">
    <location>
        <begin position="371"/>
        <end position="651"/>
    </location>
</feature>
<protein>
    <recommendedName>
        <fullName evidence="7">Dynein regulatory complex subunit 7</fullName>
    </recommendedName>
</protein>
<dbReference type="EMBL" id="CAJOBI010003108">
    <property type="protein sequence ID" value="CAF3956537.1"/>
    <property type="molecule type" value="Genomic_DNA"/>
</dbReference>
<evidence type="ECO:0000259" key="3">
    <source>
        <dbReference type="Pfam" id="PF24656"/>
    </source>
</evidence>
<dbReference type="PANTHER" id="PTHR35249">
    <property type="entry name" value="DYNEIN REGULATORY COMPLEX SUBUNIT 7"/>
    <property type="match status" value="1"/>
</dbReference>
<dbReference type="GO" id="GO:0031514">
    <property type="term" value="C:motile cilium"/>
    <property type="evidence" value="ECO:0007669"/>
    <property type="project" value="TreeGrafter"/>
</dbReference>
<evidence type="ECO:0000313" key="6">
    <source>
        <dbReference type="Proteomes" id="UP000676336"/>
    </source>
</evidence>
<feature type="compositionally biased region" description="Polar residues" evidence="2">
    <location>
        <begin position="38"/>
        <end position="47"/>
    </location>
</feature>
<reference evidence="5" key="1">
    <citation type="submission" date="2021-02" db="EMBL/GenBank/DDBJ databases">
        <authorList>
            <person name="Nowell W R."/>
        </authorList>
    </citation>
    <scope>NUCLEOTIDE SEQUENCE</scope>
</reference>
<dbReference type="InterPro" id="IPR056291">
    <property type="entry name" value="MORN_DRC7"/>
</dbReference>
<dbReference type="Pfam" id="PF24667">
    <property type="entry name" value="MORN_DRC7"/>
    <property type="match status" value="1"/>
</dbReference>